<name>A0A418XUS4_9GAMM</name>
<dbReference type="Gene3D" id="1.20.1420.20">
    <property type="entry name" value="M75 peptidase, HXXE motif"/>
    <property type="match status" value="1"/>
</dbReference>
<dbReference type="PROSITE" id="PS51257">
    <property type="entry name" value="PROKAR_LIPOPROTEIN"/>
    <property type="match status" value="1"/>
</dbReference>
<organism evidence="2 3">
    <name type="scientific">Alcanivorax profundi</name>
    <dbReference type="NCBI Taxonomy" id="2338368"/>
    <lineage>
        <taxon>Bacteria</taxon>
        <taxon>Pseudomonadati</taxon>
        <taxon>Pseudomonadota</taxon>
        <taxon>Gammaproteobacteria</taxon>
        <taxon>Oceanospirillales</taxon>
        <taxon>Alcanivoracaceae</taxon>
        <taxon>Alcanivorax</taxon>
    </lineage>
</organism>
<dbReference type="InterPro" id="IPR038352">
    <property type="entry name" value="Imelysin_sf"/>
</dbReference>
<evidence type="ECO:0000313" key="3">
    <source>
        <dbReference type="Proteomes" id="UP000283734"/>
    </source>
</evidence>
<dbReference type="Proteomes" id="UP000283734">
    <property type="component" value="Unassembled WGS sequence"/>
</dbReference>
<gene>
    <name evidence="2" type="ORF">D4A39_14450</name>
</gene>
<sequence>MRYLLASLLALLLMACEQSSNTDSAPPEQDSPLLPGIPVADWQQTSSDQFEQAAAQWQHALSQFDRNPENASLKQLRETLTQWYKTLAGHYLLPAARACQLEQQLILDRLDSWPLYPGYIDALPEWPDSGLISDPYLEMSRKTLRTQHGATDSAEASLGFAALFVVLNGTAALPKPLNAFIGEEDSMARRRQWLALASEQLIADYRTLISDATLTAADLHCGLGTLLGRQQKQALPLEDNELVIPEGIRDGLESHLLSGLQALPESVIEDWERSQPGIREALEQSHDSGWEAIMQWQETTTL</sequence>
<evidence type="ECO:0000256" key="1">
    <source>
        <dbReference type="SAM" id="SignalP"/>
    </source>
</evidence>
<comment type="caution">
    <text evidence="2">The sequence shown here is derived from an EMBL/GenBank/DDBJ whole genome shotgun (WGS) entry which is preliminary data.</text>
</comment>
<reference evidence="2 3" key="1">
    <citation type="submission" date="2018-09" db="EMBL/GenBank/DDBJ databases">
        <title>Alcanivorax profundi sp. nov., isolated from 1000 m-depth seawater of the Mariana Trench.</title>
        <authorList>
            <person name="Liu J."/>
        </authorList>
    </citation>
    <scope>NUCLEOTIDE SEQUENCE [LARGE SCALE GENOMIC DNA]</scope>
    <source>
        <strain evidence="2 3">MTEO17</strain>
    </source>
</reference>
<evidence type="ECO:0000313" key="2">
    <source>
        <dbReference type="EMBL" id="RJG16452.1"/>
    </source>
</evidence>
<accession>A0A418XUS4</accession>
<dbReference type="EMBL" id="QYYA01000005">
    <property type="protein sequence ID" value="RJG16452.1"/>
    <property type="molecule type" value="Genomic_DNA"/>
</dbReference>
<protein>
    <recommendedName>
        <fullName evidence="4">Imelysin-like domain-containing protein</fullName>
    </recommendedName>
</protein>
<feature type="signal peptide" evidence="1">
    <location>
        <begin position="1"/>
        <end position="22"/>
    </location>
</feature>
<evidence type="ECO:0008006" key="4">
    <source>
        <dbReference type="Google" id="ProtNLM"/>
    </source>
</evidence>
<keyword evidence="3" id="KW-1185">Reference proteome</keyword>
<proteinExistence type="predicted"/>
<dbReference type="RefSeq" id="WP_119918467.1">
    <property type="nucleotide sequence ID" value="NZ_QYYA01000005.1"/>
</dbReference>
<keyword evidence="1" id="KW-0732">Signal</keyword>
<feature type="chain" id="PRO_5019315873" description="Imelysin-like domain-containing protein" evidence="1">
    <location>
        <begin position="23"/>
        <end position="302"/>
    </location>
</feature>
<dbReference type="AlphaFoldDB" id="A0A418XUS4"/>
<dbReference type="OrthoDB" id="9764688at2"/>